<accession>A0A0K6HQE6</accession>
<protein>
    <submittedName>
        <fullName evidence="4">Efflux transporter, outer membrane factor (OMF) lipoprotein, NodT family</fullName>
    </submittedName>
</protein>
<keyword evidence="2" id="KW-1134">Transmembrane beta strand</keyword>
<feature type="region of interest" description="Disordered" evidence="3">
    <location>
        <begin position="119"/>
        <end position="138"/>
    </location>
</feature>
<dbReference type="PANTHER" id="PTHR30203">
    <property type="entry name" value="OUTER MEMBRANE CATION EFFLUX PROTEIN"/>
    <property type="match status" value="1"/>
</dbReference>
<evidence type="ECO:0000313" key="4">
    <source>
        <dbReference type="EMBL" id="CUA93074.1"/>
    </source>
</evidence>
<dbReference type="GO" id="GO:0005886">
    <property type="term" value="C:plasma membrane"/>
    <property type="evidence" value="ECO:0007669"/>
    <property type="project" value="UniProtKB-SubCell"/>
</dbReference>
<dbReference type="RefSeq" id="WP_055454528.1">
    <property type="nucleotide sequence ID" value="NZ_CYHE01000002.1"/>
</dbReference>
<evidence type="ECO:0000313" key="5">
    <source>
        <dbReference type="Proteomes" id="UP000183900"/>
    </source>
</evidence>
<keyword evidence="2" id="KW-0564">Palmitate</keyword>
<evidence type="ECO:0000256" key="3">
    <source>
        <dbReference type="SAM" id="MobiDB-lite"/>
    </source>
</evidence>
<keyword evidence="5" id="KW-1185">Reference proteome</keyword>
<dbReference type="OrthoDB" id="7181739at2"/>
<evidence type="ECO:0000256" key="2">
    <source>
        <dbReference type="RuleBase" id="RU362097"/>
    </source>
</evidence>
<dbReference type="InterPro" id="IPR010131">
    <property type="entry name" value="MdtP/NodT-like"/>
</dbReference>
<dbReference type="Pfam" id="PF02321">
    <property type="entry name" value="OEP"/>
    <property type="match status" value="2"/>
</dbReference>
<comment type="similarity">
    <text evidence="1 2">Belongs to the outer membrane factor (OMF) (TC 1.B.17) family.</text>
</comment>
<name>A0A0K6HQE6_9HYPH</name>
<keyword evidence="2 4" id="KW-0449">Lipoprotein</keyword>
<feature type="compositionally biased region" description="Low complexity" evidence="3">
    <location>
        <begin position="119"/>
        <end position="133"/>
    </location>
</feature>
<dbReference type="PANTHER" id="PTHR30203:SF25">
    <property type="entry name" value="OUTER MEMBRANE PROTEIN-RELATED"/>
    <property type="match status" value="1"/>
</dbReference>
<reference evidence="5" key="1">
    <citation type="submission" date="2015-08" db="EMBL/GenBank/DDBJ databases">
        <authorList>
            <person name="Varghese N."/>
        </authorList>
    </citation>
    <scope>NUCLEOTIDE SEQUENCE [LARGE SCALE GENOMIC DNA]</scope>
    <source>
        <strain evidence="5">DSM 23407</strain>
    </source>
</reference>
<organism evidence="4 5">
    <name type="scientific">Pannonibacter indicus</name>
    <dbReference type="NCBI Taxonomy" id="466044"/>
    <lineage>
        <taxon>Bacteria</taxon>
        <taxon>Pseudomonadati</taxon>
        <taxon>Pseudomonadota</taxon>
        <taxon>Alphaproteobacteria</taxon>
        <taxon>Hyphomicrobiales</taxon>
        <taxon>Stappiaceae</taxon>
        <taxon>Pannonibacter</taxon>
    </lineage>
</organism>
<comment type="subcellular location">
    <subcellularLocation>
        <location evidence="2">Cell membrane</location>
        <topology evidence="2">Lipid-anchor</topology>
    </subcellularLocation>
</comment>
<keyword evidence="2" id="KW-0472">Membrane</keyword>
<gene>
    <name evidence="4" type="ORF">Ga0061067_102245</name>
</gene>
<dbReference type="NCBIfam" id="TIGR01845">
    <property type="entry name" value="outer_NodT"/>
    <property type="match status" value="1"/>
</dbReference>
<dbReference type="SUPFAM" id="SSF56954">
    <property type="entry name" value="Outer membrane efflux proteins (OEP)"/>
    <property type="match status" value="1"/>
</dbReference>
<dbReference type="AlphaFoldDB" id="A0A0K6HQE6"/>
<dbReference type="Gene3D" id="2.20.200.10">
    <property type="entry name" value="Outer membrane efflux proteins (OEP)"/>
    <property type="match status" value="1"/>
</dbReference>
<keyword evidence="2" id="KW-0812">Transmembrane</keyword>
<dbReference type="Gene3D" id="1.20.1600.10">
    <property type="entry name" value="Outer membrane efflux proteins (OEP)"/>
    <property type="match status" value="1"/>
</dbReference>
<dbReference type="Proteomes" id="UP000183900">
    <property type="component" value="Unassembled WGS sequence"/>
</dbReference>
<sequence>MRSVISLKLSSNLFPDRNKRRKIAFPLLLSVSTLLAGCAVGPDYTSPQMTLSGAYSNSAGKDQNQRAELARWWERLGDPVLNQLVETAIRQNLDVATAKAKVREARASYAKDAGGLLPSANGSGSASRSRSSGDAPKMSNLFQAGADASWEVDLFGANARTAEASRYGLDAAEEDLCATMVTLIGDITTYYAQARAYQARIALARRTANSQNETVRLTQSKFDAGAVSASDVANATGQAATTEANIPGLQISYAESLHRLGVLTGGEPASLAGVMTKTRPIPRPKLPLPVGVPADLLNSRPDLKVLERKLAQATASIGAAEAARYPAISLTGNISTSAAKTGDLAKNSSISWSFGPTLSVPLFNGGSLAAAADVARAQRDESFLAYRQGVLEALEEVENALVSLSQQRQRTGKLATAVNAYRQAADLARSQYRNGSSSFLDVLDAERSLYSAEDSLITSQLAIVTAYISLNRSLGGGWDGAVDTATPAVVDVRTGPHLRKLAKDN</sequence>
<dbReference type="GO" id="GO:0015562">
    <property type="term" value="F:efflux transmembrane transporter activity"/>
    <property type="evidence" value="ECO:0007669"/>
    <property type="project" value="InterPro"/>
</dbReference>
<dbReference type="InterPro" id="IPR003423">
    <property type="entry name" value="OMP_efflux"/>
</dbReference>
<proteinExistence type="inferred from homology"/>
<dbReference type="EMBL" id="CYHE01000002">
    <property type="protein sequence ID" value="CUA93074.1"/>
    <property type="molecule type" value="Genomic_DNA"/>
</dbReference>
<evidence type="ECO:0000256" key="1">
    <source>
        <dbReference type="ARBA" id="ARBA00007613"/>
    </source>
</evidence>